<name>A0A7X8XU93_9BACT</name>
<evidence type="ECO:0000313" key="4">
    <source>
        <dbReference type="Proteomes" id="UP000585050"/>
    </source>
</evidence>
<gene>
    <name evidence="3" type="ORF">HGP29_01650</name>
</gene>
<dbReference type="Pfam" id="PF14534">
    <property type="entry name" value="DUF4440"/>
    <property type="match status" value="1"/>
</dbReference>
<sequence length="142" mass="16379">MKRLFLLLLIFISLQGYSQSKDSDLQKIQSILNKQEKAWNRADLEGFMDGYWESEDLLFIGKSGVTNGWQATLDNYKRSYPDAKAMGKLHFTILKTEKLSDNVALVIGKWHLTRESKDLEGHFSLTWKKINGKWVIIADHSS</sequence>
<dbReference type="EMBL" id="JABAIL010000001">
    <property type="protein sequence ID" value="NLR89885.1"/>
    <property type="molecule type" value="Genomic_DNA"/>
</dbReference>
<dbReference type="InterPro" id="IPR032710">
    <property type="entry name" value="NTF2-like_dom_sf"/>
</dbReference>
<evidence type="ECO:0000256" key="1">
    <source>
        <dbReference type="SAM" id="SignalP"/>
    </source>
</evidence>
<dbReference type="Proteomes" id="UP000585050">
    <property type="component" value="Unassembled WGS sequence"/>
</dbReference>
<feature type="signal peptide" evidence="1">
    <location>
        <begin position="1"/>
        <end position="18"/>
    </location>
</feature>
<evidence type="ECO:0000313" key="3">
    <source>
        <dbReference type="EMBL" id="NLR89885.1"/>
    </source>
</evidence>
<reference evidence="3 4" key="1">
    <citation type="submission" date="2020-04" db="EMBL/GenBank/DDBJ databases">
        <title>Flammeovirga sp. SR4, a novel species isolated from seawater.</title>
        <authorList>
            <person name="Wang X."/>
        </authorList>
    </citation>
    <scope>NUCLEOTIDE SEQUENCE [LARGE SCALE GENOMIC DNA]</scope>
    <source>
        <strain evidence="3 4">SR4</strain>
    </source>
</reference>
<keyword evidence="1" id="KW-0732">Signal</keyword>
<feature type="domain" description="DUF4440" evidence="2">
    <location>
        <begin position="28"/>
        <end position="136"/>
    </location>
</feature>
<dbReference type="InterPro" id="IPR027843">
    <property type="entry name" value="DUF4440"/>
</dbReference>
<keyword evidence="4" id="KW-1185">Reference proteome</keyword>
<accession>A0A7X8XU93</accession>
<dbReference type="SUPFAM" id="SSF54427">
    <property type="entry name" value="NTF2-like"/>
    <property type="match status" value="1"/>
</dbReference>
<dbReference type="RefSeq" id="WP_168880569.1">
    <property type="nucleotide sequence ID" value="NZ_JABAIL010000001.1"/>
</dbReference>
<dbReference type="AlphaFoldDB" id="A0A7X8XU93"/>
<protein>
    <submittedName>
        <fullName evidence="3">Nuclear transport factor 2 family protein</fullName>
    </submittedName>
</protein>
<comment type="caution">
    <text evidence="3">The sequence shown here is derived from an EMBL/GenBank/DDBJ whole genome shotgun (WGS) entry which is preliminary data.</text>
</comment>
<feature type="chain" id="PRO_5031340321" evidence="1">
    <location>
        <begin position="19"/>
        <end position="142"/>
    </location>
</feature>
<organism evidence="3 4">
    <name type="scientific">Flammeovirga agarivorans</name>
    <dbReference type="NCBI Taxonomy" id="2726742"/>
    <lineage>
        <taxon>Bacteria</taxon>
        <taxon>Pseudomonadati</taxon>
        <taxon>Bacteroidota</taxon>
        <taxon>Cytophagia</taxon>
        <taxon>Cytophagales</taxon>
        <taxon>Flammeovirgaceae</taxon>
        <taxon>Flammeovirga</taxon>
    </lineage>
</organism>
<evidence type="ECO:0000259" key="2">
    <source>
        <dbReference type="Pfam" id="PF14534"/>
    </source>
</evidence>
<proteinExistence type="predicted"/>
<dbReference type="Gene3D" id="3.10.450.50">
    <property type="match status" value="1"/>
</dbReference>